<name>F1T5E5_9ACTN</name>
<dbReference type="RefSeq" id="WP_006303005.1">
    <property type="nucleotide sequence ID" value="NZ_ACGK02000001.1"/>
</dbReference>
<evidence type="ECO:0000313" key="2">
    <source>
        <dbReference type="EMBL" id="EGF23876.1"/>
    </source>
</evidence>
<reference evidence="2 3" key="1">
    <citation type="submission" date="2011-02" db="EMBL/GenBank/DDBJ databases">
        <authorList>
            <person name="Muzny D."/>
            <person name="Qin X."/>
            <person name="Buhay C."/>
            <person name="Dugan-Rocha S."/>
            <person name="Ding Y."/>
            <person name="Chen G."/>
            <person name="Hawes A."/>
            <person name="Holder M."/>
            <person name="Jhangiani S."/>
            <person name="Johnson A."/>
            <person name="Khan Z."/>
            <person name="Li Z."/>
            <person name="Liu W."/>
            <person name="Liu X."/>
            <person name="Perez L."/>
            <person name="Shen H."/>
            <person name="Wang Q."/>
            <person name="Watt J."/>
            <person name="Xi L."/>
            <person name="Xin Y."/>
            <person name="Zhou J."/>
            <person name="Deng J."/>
            <person name="Jiang H."/>
            <person name="Liu Y."/>
            <person name="Qu J."/>
            <person name="Song X.-Z."/>
            <person name="Zhang L."/>
            <person name="Villasana D."/>
            <person name="Johnson A."/>
            <person name="Liu J."/>
            <person name="Liyanage D."/>
            <person name="Lorensuhewa L."/>
            <person name="Robinson T."/>
            <person name="Song A."/>
            <person name="Song B.-B."/>
            <person name="Dinh H."/>
            <person name="Thornton R."/>
            <person name="Coyle M."/>
            <person name="Francisco L."/>
            <person name="Jackson L."/>
            <person name="Javaid M."/>
            <person name="Korchina V."/>
            <person name="Kovar C."/>
            <person name="Mata R."/>
            <person name="Mathew T."/>
            <person name="Ngo R."/>
            <person name="Nguyen L."/>
            <person name="Nguyen N."/>
            <person name="Okwuonu G."/>
            <person name="Ongeri F."/>
            <person name="Pham C."/>
            <person name="Simmons D."/>
            <person name="Wilczek-Boney K."/>
            <person name="Hale W."/>
            <person name="Jakkamsetti A."/>
            <person name="Pham P."/>
            <person name="Ruth R."/>
            <person name="San Lucas F."/>
            <person name="Warren J."/>
            <person name="Zhang J."/>
            <person name="Zhao Z."/>
            <person name="Zhou C."/>
            <person name="Zhu D."/>
            <person name="Lee S."/>
            <person name="Bess C."/>
            <person name="Blankenburg K."/>
            <person name="Forbes L."/>
            <person name="Fu Q."/>
            <person name="Gubbala S."/>
            <person name="Hirani K."/>
            <person name="Jayaseelan J.C."/>
            <person name="Lara F."/>
            <person name="Munidasa M."/>
            <person name="Palculict T."/>
            <person name="Patil S."/>
            <person name="Pu L.-L."/>
            <person name="Saada N."/>
            <person name="Tang L."/>
            <person name="Weissenberger G."/>
            <person name="Zhu Y."/>
            <person name="Hemphill L."/>
            <person name="Shang Y."/>
            <person name="Youmans B."/>
            <person name="Ayvaz T."/>
            <person name="Ross M."/>
            <person name="Santibanez J."/>
            <person name="Aqrawi P."/>
            <person name="Gross S."/>
            <person name="Joshi V."/>
            <person name="Fowler G."/>
            <person name="Nazareth L."/>
            <person name="Reid J."/>
            <person name="Worley K."/>
            <person name="Petrosino J."/>
            <person name="Highlander S."/>
            <person name="Gibbs R."/>
        </authorList>
    </citation>
    <scope>NUCLEOTIDE SEQUENCE [LARGE SCALE GENOMIC DNA]</scope>
    <source>
        <strain evidence="2 3">DSM 15829</strain>
    </source>
</reference>
<comment type="caution">
    <text evidence="2">The sequence shown here is derived from an EMBL/GenBank/DDBJ whole genome shotgun (WGS) entry which is preliminary data.</text>
</comment>
<dbReference type="AlphaFoldDB" id="F1T5E5"/>
<dbReference type="GeneID" id="93210421"/>
<protein>
    <submittedName>
        <fullName evidence="2">Uncharacterized protein</fullName>
    </submittedName>
</protein>
<feature type="region of interest" description="Disordered" evidence="1">
    <location>
        <begin position="421"/>
        <end position="441"/>
    </location>
</feature>
<organism evidence="2 3">
    <name type="scientific">Fannyhessea vaginae DSM 15829</name>
    <dbReference type="NCBI Taxonomy" id="525256"/>
    <lineage>
        <taxon>Bacteria</taxon>
        <taxon>Bacillati</taxon>
        <taxon>Actinomycetota</taxon>
        <taxon>Coriobacteriia</taxon>
        <taxon>Coriobacteriales</taxon>
        <taxon>Atopobiaceae</taxon>
        <taxon>Fannyhessea</taxon>
    </lineage>
</organism>
<proteinExistence type="predicted"/>
<evidence type="ECO:0000256" key="1">
    <source>
        <dbReference type="SAM" id="MobiDB-lite"/>
    </source>
</evidence>
<evidence type="ECO:0000313" key="3">
    <source>
        <dbReference type="Proteomes" id="UP000005947"/>
    </source>
</evidence>
<dbReference type="Proteomes" id="UP000005947">
    <property type="component" value="Unassembled WGS sequence"/>
</dbReference>
<dbReference type="EMBL" id="ACGK02000001">
    <property type="protein sequence ID" value="EGF23876.1"/>
    <property type="molecule type" value="Genomic_DNA"/>
</dbReference>
<accession>F1T5E5</accession>
<sequence length="441" mass="48819">MNNINFSSGDTPYLTDTKRLVFALYNLQPAPLFNLVQSYLAPQTCDVEIVQLLDGDHLPNDCDALLLIGDEEKSSCTHPNDRSTGQSSSLCAHHLLDLIQEADATLVPIVSIAEICPPSAISNILQGGAPCETQVVSYLVQTSNACRATLSDYFARYHASYQAQLVRAYPWFKQALAHEIVYRHRRKITDIASTHSLLYPFLPKILRLGDMPRMIAEEFKLLHELSRLYPKPTQTHDASYIHSQAVVGDCSNSSTGESLRSVPSDYNVAATGVHADAASNHKVYNAAALICLGFISRSLARTLTRRLSLLSPVIKPCIAYGTVTLMGHGYVLLHSSDFVKRVVDVLQHNHRTALHSTGAQETIHTGKSLSSHHNDEVHGRYALDNRLQNLQVDSASAPISCASSVYPIIFSSHMHKTEDNNVWSSDRHHQDKEHHIEIKSS</sequence>
<gene>
    <name evidence="2" type="ORF">HMPREF0091_10823</name>
</gene>
<keyword evidence="3" id="KW-1185">Reference proteome</keyword>